<feature type="compositionally biased region" description="Basic and acidic residues" evidence="1">
    <location>
        <begin position="135"/>
        <end position="144"/>
    </location>
</feature>
<name>A0A9N8YX68_9GLOM</name>
<proteinExistence type="predicted"/>
<dbReference type="InterPro" id="IPR036910">
    <property type="entry name" value="HMG_box_dom_sf"/>
</dbReference>
<dbReference type="EMBL" id="CAJVPL010000185">
    <property type="protein sequence ID" value="CAG8461641.1"/>
    <property type="molecule type" value="Genomic_DNA"/>
</dbReference>
<evidence type="ECO:0000313" key="3">
    <source>
        <dbReference type="EMBL" id="CAG8461641.1"/>
    </source>
</evidence>
<dbReference type="SUPFAM" id="SSF47095">
    <property type="entry name" value="HMG-box"/>
    <property type="match status" value="1"/>
</dbReference>
<accession>A0A9N8YX68</accession>
<gene>
    <name evidence="3" type="ORF">AGERDE_LOCUS2284</name>
</gene>
<reference evidence="3" key="1">
    <citation type="submission" date="2021-06" db="EMBL/GenBank/DDBJ databases">
        <authorList>
            <person name="Kallberg Y."/>
            <person name="Tangrot J."/>
            <person name="Rosling A."/>
        </authorList>
    </citation>
    <scope>NUCLEOTIDE SEQUENCE</scope>
    <source>
        <strain evidence="3">MT106</strain>
    </source>
</reference>
<keyword evidence="4" id="KW-1185">Reference proteome</keyword>
<evidence type="ECO:0000313" key="4">
    <source>
        <dbReference type="Proteomes" id="UP000789831"/>
    </source>
</evidence>
<feature type="domain" description="HMG box" evidence="2">
    <location>
        <begin position="44"/>
        <end position="96"/>
    </location>
</feature>
<evidence type="ECO:0000256" key="1">
    <source>
        <dbReference type="SAM" id="MobiDB-lite"/>
    </source>
</evidence>
<sequence>MSTEKEFGVSLRQRIANFDISNPRDLISQLIREYRNETKSYCALNSFMIYRNLLVKALHSSGLNLQAKEISHLASKNWRNKSATDKQIYRDACRELNSFTKHTKNLKKSKIFSTVLTPENFPKKTKSSQSSVKKTMSEKTKENSDSQPSDQTFCEEPEHTLCEVLENILCEELWYERDRLSAESTIFF</sequence>
<dbReference type="Gene3D" id="1.10.30.10">
    <property type="entry name" value="High mobility group box domain"/>
    <property type="match status" value="1"/>
</dbReference>
<dbReference type="AlphaFoldDB" id="A0A9N8YX68"/>
<protein>
    <submittedName>
        <fullName evidence="3">9415_t:CDS:1</fullName>
    </submittedName>
</protein>
<dbReference type="Proteomes" id="UP000789831">
    <property type="component" value="Unassembled WGS sequence"/>
</dbReference>
<feature type="region of interest" description="Disordered" evidence="1">
    <location>
        <begin position="121"/>
        <end position="153"/>
    </location>
</feature>
<comment type="caution">
    <text evidence="3">The sequence shown here is derived from an EMBL/GenBank/DDBJ whole genome shotgun (WGS) entry which is preliminary data.</text>
</comment>
<organism evidence="3 4">
    <name type="scientific">Ambispora gerdemannii</name>
    <dbReference type="NCBI Taxonomy" id="144530"/>
    <lineage>
        <taxon>Eukaryota</taxon>
        <taxon>Fungi</taxon>
        <taxon>Fungi incertae sedis</taxon>
        <taxon>Mucoromycota</taxon>
        <taxon>Glomeromycotina</taxon>
        <taxon>Glomeromycetes</taxon>
        <taxon>Archaeosporales</taxon>
        <taxon>Ambisporaceae</taxon>
        <taxon>Ambispora</taxon>
    </lineage>
</organism>
<dbReference type="InterPro" id="IPR009071">
    <property type="entry name" value="HMG_box_dom"/>
</dbReference>
<dbReference type="Pfam" id="PF00505">
    <property type="entry name" value="HMG_box"/>
    <property type="match status" value="1"/>
</dbReference>
<evidence type="ECO:0000259" key="2">
    <source>
        <dbReference type="Pfam" id="PF00505"/>
    </source>
</evidence>